<sequence length="615" mass="66624">MTSASTLIKRAPALFRRHQRASLTNNNCNALTRTVAANRCGRNFASMSSSSWLSTMQIHHQIKQQPFSALAQESDYDDEQPLLPTKHSRKLPPPVCPPSHLRSEVEAIFDAPVGTLIAYSKSQTGELKSAEEEMADAYYAADSVVQRVEFILRGLNSMISSESYVSRSLETGAMSLEEGEGGAGGDVMTKQDCFRAMIDLLSRIQEEGDAYDELRKRIRSQLTTSTDPTNSDSSSSSSSSDSDDSDDEEGVSEKDEEIFNEWSGGLNERMREVGFKVRQNSDSSSTSVNDASDADEEVSQEDYQFGASPGLTVHMVDLVLDALACLCEEEYGTKSSSSSVDLVQLMDGGDIGLSAEAKATAVGQGIGIGSGTGAGSLSNLSPSTNFDVRTCPTAMTFNAVIRIASNFDPKAHAEAVEKYNILNGEGSSQRSSNGADKDTLKQQQEMLRDITIDAAFSTYSRMKFCSALTRRALKDSTKNATSRSAVKRQAKLVAEGALTGRNSATYAYLLQTVSNCIPPSLSRGNIAFGLYHKACDQEGVIDENVIKAMRSIGGYEEDNNDDGTSAPPVSNGPIFDNFLQTELGAGVSSALEKGRSLRQDRNYKLRRHLDWDGSY</sequence>
<name>A0AAD9DG36_9STRA</name>
<feature type="compositionally biased region" description="Low complexity" evidence="1">
    <location>
        <begin position="280"/>
        <end position="291"/>
    </location>
</feature>
<protein>
    <submittedName>
        <fullName evidence="2">Uncharacterized protein</fullName>
    </submittedName>
</protein>
<gene>
    <name evidence="2" type="ORF">QTG54_004190</name>
</gene>
<organism evidence="2 3">
    <name type="scientific">Skeletonema marinoi</name>
    <dbReference type="NCBI Taxonomy" id="267567"/>
    <lineage>
        <taxon>Eukaryota</taxon>
        <taxon>Sar</taxon>
        <taxon>Stramenopiles</taxon>
        <taxon>Ochrophyta</taxon>
        <taxon>Bacillariophyta</taxon>
        <taxon>Coscinodiscophyceae</taxon>
        <taxon>Thalassiosirophycidae</taxon>
        <taxon>Thalassiosirales</taxon>
        <taxon>Skeletonemataceae</taxon>
        <taxon>Skeletonema</taxon>
        <taxon>Skeletonema marinoi-dohrnii complex</taxon>
    </lineage>
</organism>
<feature type="compositionally biased region" description="Low complexity" evidence="1">
    <location>
        <begin position="231"/>
        <end position="240"/>
    </location>
</feature>
<evidence type="ECO:0000313" key="3">
    <source>
        <dbReference type="Proteomes" id="UP001224775"/>
    </source>
</evidence>
<evidence type="ECO:0000313" key="2">
    <source>
        <dbReference type="EMBL" id="KAK1744899.1"/>
    </source>
</evidence>
<dbReference type="Proteomes" id="UP001224775">
    <property type="component" value="Unassembled WGS sequence"/>
</dbReference>
<proteinExistence type="predicted"/>
<feature type="compositionally biased region" description="Acidic residues" evidence="1">
    <location>
        <begin position="241"/>
        <end position="259"/>
    </location>
</feature>
<comment type="caution">
    <text evidence="2">The sequence shown here is derived from an EMBL/GenBank/DDBJ whole genome shotgun (WGS) entry which is preliminary data.</text>
</comment>
<feature type="region of interest" description="Disordered" evidence="1">
    <location>
        <begin position="220"/>
        <end position="263"/>
    </location>
</feature>
<keyword evidence="3" id="KW-1185">Reference proteome</keyword>
<feature type="region of interest" description="Disordered" evidence="1">
    <location>
        <begin position="277"/>
        <end position="302"/>
    </location>
</feature>
<dbReference type="EMBL" id="JATAAI010000006">
    <property type="protein sequence ID" value="KAK1744899.1"/>
    <property type="molecule type" value="Genomic_DNA"/>
</dbReference>
<dbReference type="AlphaFoldDB" id="A0AAD9DG36"/>
<feature type="region of interest" description="Disordered" evidence="1">
    <location>
        <begin position="69"/>
        <end position="97"/>
    </location>
</feature>
<evidence type="ECO:0000256" key="1">
    <source>
        <dbReference type="SAM" id="MobiDB-lite"/>
    </source>
</evidence>
<feature type="compositionally biased region" description="Polar residues" evidence="1">
    <location>
        <begin position="220"/>
        <end position="230"/>
    </location>
</feature>
<accession>A0AAD9DG36</accession>
<reference evidence="2" key="1">
    <citation type="submission" date="2023-06" db="EMBL/GenBank/DDBJ databases">
        <title>Survivors Of The Sea: Transcriptome response of Skeletonema marinoi to long-term dormancy.</title>
        <authorList>
            <person name="Pinder M.I.M."/>
            <person name="Kourtchenko O."/>
            <person name="Robertson E.K."/>
            <person name="Larsson T."/>
            <person name="Maumus F."/>
            <person name="Osuna-Cruz C.M."/>
            <person name="Vancaester E."/>
            <person name="Stenow R."/>
            <person name="Vandepoele K."/>
            <person name="Ploug H."/>
            <person name="Bruchert V."/>
            <person name="Godhe A."/>
            <person name="Topel M."/>
        </authorList>
    </citation>
    <scope>NUCLEOTIDE SEQUENCE</scope>
    <source>
        <strain evidence="2">R05AC</strain>
    </source>
</reference>